<feature type="compositionally biased region" description="Basic and acidic residues" evidence="4">
    <location>
        <begin position="377"/>
        <end position="391"/>
    </location>
</feature>
<dbReference type="PANTHER" id="PTHR24198">
    <property type="entry name" value="ANKYRIN REPEAT AND PROTEIN KINASE DOMAIN-CONTAINING PROTEIN"/>
    <property type="match status" value="1"/>
</dbReference>
<dbReference type="Pfam" id="PF00023">
    <property type="entry name" value="Ank"/>
    <property type="match status" value="1"/>
</dbReference>
<gene>
    <name evidence="5" type="ORF">WAB15_02195</name>
</gene>
<name>A0ABZ2QIW7_9ACTN</name>
<dbReference type="SUPFAM" id="SSF48403">
    <property type="entry name" value="Ankyrin repeat"/>
    <property type="match status" value="1"/>
</dbReference>
<feature type="region of interest" description="Disordered" evidence="4">
    <location>
        <begin position="371"/>
        <end position="391"/>
    </location>
</feature>
<evidence type="ECO:0000256" key="3">
    <source>
        <dbReference type="PROSITE-ProRule" id="PRU00023"/>
    </source>
</evidence>
<evidence type="ECO:0000256" key="4">
    <source>
        <dbReference type="SAM" id="MobiDB-lite"/>
    </source>
</evidence>
<dbReference type="InterPro" id="IPR036770">
    <property type="entry name" value="Ankyrin_rpt-contain_sf"/>
</dbReference>
<reference evidence="5 6" key="1">
    <citation type="submission" date="2024-03" db="EMBL/GenBank/DDBJ databases">
        <title>The complete genome of Streptomyces sirii sp.nov.</title>
        <authorList>
            <person name="Zakalyukina Y.V."/>
            <person name="Belik A.R."/>
            <person name="Biryukov M.V."/>
            <person name="Baturina O.A."/>
            <person name="Kabilov M.R."/>
        </authorList>
    </citation>
    <scope>NUCLEOTIDE SEQUENCE [LARGE SCALE GENOMIC DNA]</scope>
    <source>
        <strain evidence="5 6">BP-8</strain>
    </source>
</reference>
<keyword evidence="1" id="KW-0677">Repeat</keyword>
<dbReference type="PROSITE" id="PS50088">
    <property type="entry name" value="ANK_REPEAT"/>
    <property type="match status" value="1"/>
</dbReference>
<dbReference type="RefSeq" id="WP_407285084.1">
    <property type="nucleotide sequence ID" value="NZ_CP147982.1"/>
</dbReference>
<dbReference type="Proteomes" id="UP001626628">
    <property type="component" value="Chromosome"/>
</dbReference>
<evidence type="ECO:0000256" key="1">
    <source>
        <dbReference type="ARBA" id="ARBA00022737"/>
    </source>
</evidence>
<proteinExistence type="predicted"/>
<evidence type="ECO:0008006" key="7">
    <source>
        <dbReference type="Google" id="ProtNLM"/>
    </source>
</evidence>
<accession>A0ABZ2QIW7</accession>
<dbReference type="EMBL" id="CP147982">
    <property type="protein sequence ID" value="WXK74872.1"/>
    <property type="molecule type" value="Genomic_DNA"/>
</dbReference>
<dbReference type="PANTHER" id="PTHR24198:SF165">
    <property type="entry name" value="ANKYRIN REPEAT-CONTAINING PROTEIN-RELATED"/>
    <property type="match status" value="1"/>
</dbReference>
<organism evidence="5 6">
    <name type="scientific">Streptomyces sirii</name>
    <dbReference type="NCBI Taxonomy" id="3127701"/>
    <lineage>
        <taxon>Bacteria</taxon>
        <taxon>Bacillati</taxon>
        <taxon>Actinomycetota</taxon>
        <taxon>Actinomycetes</taxon>
        <taxon>Kitasatosporales</taxon>
        <taxon>Streptomycetaceae</taxon>
        <taxon>Streptomyces</taxon>
    </lineage>
</organism>
<keyword evidence="6" id="KW-1185">Reference proteome</keyword>
<keyword evidence="2 3" id="KW-0040">ANK repeat</keyword>
<evidence type="ECO:0000313" key="5">
    <source>
        <dbReference type="EMBL" id="WXK74872.1"/>
    </source>
</evidence>
<sequence>MDAAVEAVLDLDAALRCLAEAEEDRRRPELCRGRYVVVAYEQGARDEDFDEDCDDEGLDEDAEEALRDVAVLGEAASLYDAFDLLAPGIVESFECDDAAEALEVLLDGREETAEDRRRLAPIRSAERRLVASVLLGYAGPMDTETGRLSQGLYVGAAPLLFPGARFVFLSTAAPPHQEMAYGILELQPVGAPTAVERALLEASRRGDTAAMTQALKAGAGVDALDERGMGALHLAVAHRKLGAVRALLDAGADPGLQAAYGNAPHFAALDGKRRVMPCAAVIEDAGHERILRALVEAGTPVRVRDRLDATLLDMALATLPYPEETLRFLVSAGAESGCLEGMSLGRLLDRLPHGSPRKLAEHLNRVRFLLDPGTDPRGADKEPGASVGRESEPALHVLLGHTGYHEREVSGEMLLALVEEILRHGVRDVPYNGRTAREHAEGWVTYGLAHYRPVVERLRAEAAGAEPA</sequence>
<evidence type="ECO:0000256" key="2">
    <source>
        <dbReference type="ARBA" id="ARBA00023043"/>
    </source>
</evidence>
<evidence type="ECO:0000313" key="6">
    <source>
        <dbReference type="Proteomes" id="UP001626628"/>
    </source>
</evidence>
<dbReference type="Gene3D" id="1.25.40.20">
    <property type="entry name" value="Ankyrin repeat-containing domain"/>
    <property type="match status" value="1"/>
</dbReference>
<dbReference type="InterPro" id="IPR002110">
    <property type="entry name" value="Ankyrin_rpt"/>
</dbReference>
<dbReference type="PROSITE" id="PS50297">
    <property type="entry name" value="ANK_REP_REGION"/>
    <property type="match status" value="1"/>
</dbReference>
<feature type="repeat" description="ANK" evidence="3">
    <location>
        <begin position="227"/>
        <end position="259"/>
    </location>
</feature>
<protein>
    <recommendedName>
        <fullName evidence="7">Ankyrin repeat domain-containing protein</fullName>
    </recommendedName>
</protein>